<dbReference type="PROSITE" id="PS51210">
    <property type="entry name" value="PLA2C"/>
    <property type="match status" value="1"/>
</dbReference>
<organism evidence="6 7">
    <name type="scientific">Alligator sinensis</name>
    <name type="common">Chinese alligator</name>
    <dbReference type="NCBI Taxonomy" id="38654"/>
    <lineage>
        <taxon>Eukaryota</taxon>
        <taxon>Metazoa</taxon>
        <taxon>Chordata</taxon>
        <taxon>Craniata</taxon>
        <taxon>Vertebrata</taxon>
        <taxon>Euteleostomi</taxon>
        <taxon>Archelosauria</taxon>
        <taxon>Archosauria</taxon>
        <taxon>Crocodylia</taxon>
        <taxon>Alligatoridae</taxon>
        <taxon>Alligatorinae</taxon>
        <taxon>Alligator</taxon>
    </lineage>
</organism>
<dbReference type="GO" id="GO:0046475">
    <property type="term" value="P:glycerophospholipid catabolic process"/>
    <property type="evidence" value="ECO:0007669"/>
    <property type="project" value="TreeGrafter"/>
</dbReference>
<dbReference type="GO" id="GO:0047498">
    <property type="term" value="F:calcium-dependent phospholipase A2 activity"/>
    <property type="evidence" value="ECO:0007669"/>
    <property type="project" value="TreeGrafter"/>
</dbReference>
<dbReference type="SUPFAM" id="SSF52151">
    <property type="entry name" value="FabD/lysophospholipase-like"/>
    <property type="match status" value="1"/>
</dbReference>
<dbReference type="RefSeq" id="XP_025051601.1">
    <property type="nucleotide sequence ID" value="XM_025195816.1"/>
</dbReference>
<dbReference type="PANTHER" id="PTHR10728">
    <property type="entry name" value="CYTOSOLIC PHOSPHOLIPASE A2"/>
    <property type="match status" value="1"/>
</dbReference>
<dbReference type="GO" id="GO:0005829">
    <property type="term" value="C:cytosol"/>
    <property type="evidence" value="ECO:0007669"/>
    <property type="project" value="TreeGrafter"/>
</dbReference>
<dbReference type="KEGG" id="asn:112549001"/>
<feature type="domain" description="PLA2c" evidence="5">
    <location>
        <begin position="5"/>
        <end position="199"/>
    </location>
</feature>
<dbReference type="PANTHER" id="PTHR10728:SF39">
    <property type="entry name" value="CYTOSOLIC PHOSPHOLIPASE A2 GAMMA"/>
    <property type="match status" value="1"/>
</dbReference>
<dbReference type="Proteomes" id="UP000189705">
    <property type="component" value="Unplaced"/>
</dbReference>
<name>A0A3Q0FVH3_ALLSI</name>
<dbReference type="InterPro" id="IPR016035">
    <property type="entry name" value="Acyl_Trfase/lysoPLipase"/>
</dbReference>
<dbReference type="InterPro" id="IPR002642">
    <property type="entry name" value="LysoPLipase_cat_dom"/>
</dbReference>
<dbReference type="GO" id="GO:0005544">
    <property type="term" value="F:calcium-dependent phospholipid binding"/>
    <property type="evidence" value="ECO:0007669"/>
    <property type="project" value="TreeGrafter"/>
</dbReference>
<feature type="compositionally biased region" description="Basic and acidic residues" evidence="4">
    <location>
        <begin position="1"/>
        <end position="26"/>
    </location>
</feature>
<keyword evidence="2 3" id="KW-0443">Lipid metabolism</keyword>
<evidence type="ECO:0000313" key="7">
    <source>
        <dbReference type="RefSeq" id="XP_025051601.1"/>
    </source>
</evidence>
<dbReference type="GeneID" id="112549001"/>
<keyword evidence="3" id="KW-0442">Lipid degradation</keyword>
<gene>
    <name evidence="7" type="primary">LOC112549001</name>
</gene>
<evidence type="ECO:0000256" key="1">
    <source>
        <dbReference type="ARBA" id="ARBA00022801"/>
    </source>
</evidence>
<sequence>MEGRRGSQNEGKVRISQELSEGEKRGTTHRKTTVKKCLDNFGISCNEDEVPHIAILGSGGGLRAMIALQGTLGELQNHDLLDSVMYLCGVSGSTWCMSSLYKQLDWSDKLLSLEESMCKMLLSKWSLSNAKKMLEEASKDKNYSLTDFWSYTVVHWMLHELDKGYLSDQRAASENGKNPYPIYAAVDDKTFSKLAENSA</sequence>
<dbReference type="GO" id="GO:0005635">
    <property type="term" value="C:nuclear envelope"/>
    <property type="evidence" value="ECO:0007669"/>
    <property type="project" value="TreeGrafter"/>
</dbReference>
<dbReference type="AlphaFoldDB" id="A0A3Q0FVH3"/>
<evidence type="ECO:0000259" key="5">
    <source>
        <dbReference type="PROSITE" id="PS51210"/>
    </source>
</evidence>
<protein>
    <submittedName>
        <fullName evidence="7">Cytosolic phospholipase A2 gamma-like</fullName>
    </submittedName>
</protein>
<evidence type="ECO:0000256" key="3">
    <source>
        <dbReference type="PROSITE-ProRule" id="PRU00555"/>
    </source>
</evidence>
<reference evidence="7" key="1">
    <citation type="submission" date="2025-08" db="UniProtKB">
        <authorList>
            <consortium name="RefSeq"/>
        </authorList>
    </citation>
    <scope>IDENTIFICATION</scope>
</reference>
<dbReference type="Gene3D" id="3.40.1090.10">
    <property type="entry name" value="Cytosolic phospholipase A2 catalytic domain"/>
    <property type="match status" value="1"/>
</dbReference>
<feature type="region of interest" description="Disordered" evidence="4">
    <location>
        <begin position="1"/>
        <end position="29"/>
    </location>
</feature>
<evidence type="ECO:0000256" key="2">
    <source>
        <dbReference type="ARBA" id="ARBA00023098"/>
    </source>
</evidence>
<evidence type="ECO:0000313" key="6">
    <source>
        <dbReference type="Proteomes" id="UP000189705"/>
    </source>
</evidence>
<keyword evidence="1 3" id="KW-0378">Hydrolase</keyword>
<accession>A0A3Q0FVH3</accession>
<evidence type="ECO:0000256" key="4">
    <source>
        <dbReference type="SAM" id="MobiDB-lite"/>
    </source>
</evidence>
<dbReference type="Pfam" id="PF01735">
    <property type="entry name" value="PLA2_B"/>
    <property type="match status" value="1"/>
</dbReference>
<dbReference type="GO" id="GO:0005654">
    <property type="term" value="C:nucleoplasm"/>
    <property type="evidence" value="ECO:0007669"/>
    <property type="project" value="TreeGrafter"/>
</dbReference>
<dbReference type="GO" id="GO:0005509">
    <property type="term" value="F:calcium ion binding"/>
    <property type="evidence" value="ECO:0007669"/>
    <property type="project" value="TreeGrafter"/>
</dbReference>
<dbReference type="InParanoid" id="A0A3Q0FVH3"/>
<feature type="non-terminal residue" evidence="7">
    <location>
        <position position="199"/>
    </location>
</feature>
<keyword evidence="6" id="KW-1185">Reference proteome</keyword>
<proteinExistence type="predicted"/>